<evidence type="ECO:0000313" key="4">
    <source>
        <dbReference type="Proteomes" id="UP000248827"/>
    </source>
</evidence>
<dbReference type="OrthoDB" id="2646288at2"/>
<evidence type="ECO:0008006" key="5">
    <source>
        <dbReference type="Google" id="ProtNLM"/>
    </source>
</evidence>
<organism evidence="1 3">
    <name type="scientific">Paenibacillus pabuli</name>
    <dbReference type="NCBI Taxonomy" id="1472"/>
    <lineage>
        <taxon>Bacteria</taxon>
        <taxon>Bacillati</taxon>
        <taxon>Bacillota</taxon>
        <taxon>Bacilli</taxon>
        <taxon>Bacillales</taxon>
        <taxon>Paenibacillaceae</taxon>
        <taxon>Paenibacillus</taxon>
    </lineage>
</organism>
<keyword evidence="4" id="KW-1185">Reference proteome</keyword>
<evidence type="ECO:0000313" key="3">
    <source>
        <dbReference type="Proteomes" id="UP000247078"/>
    </source>
</evidence>
<protein>
    <recommendedName>
        <fullName evidence="5">N-acetyltransferase domain-containing protein</fullName>
    </recommendedName>
</protein>
<dbReference type="Proteomes" id="UP000248827">
    <property type="component" value="Unassembled WGS sequence"/>
</dbReference>
<evidence type="ECO:0000313" key="1">
    <source>
        <dbReference type="EMBL" id="PWW42167.1"/>
    </source>
</evidence>
<dbReference type="EMBL" id="QLLI01000007">
    <property type="protein sequence ID" value="RAI94682.1"/>
    <property type="molecule type" value="Genomic_DNA"/>
</dbReference>
<gene>
    <name evidence="2" type="ORF">DET54_107219</name>
    <name evidence="1" type="ORF">DET56_104224</name>
</gene>
<dbReference type="SUPFAM" id="SSF55729">
    <property type="entry name" value="Acyl-CoA N-acyltransferases (Nat)"/>
    <property type="match status" value="1"/>
</dbReference>
<reference evidence="1 3" key="1">
    <citation type="submission" date="2018-05" db="EMBL/GenBank/DDBJ databases">
        <title>Freshwater and sediment microbial communities from various areas in North America, analyzing microbe dynamics in response to fracking.</title>
        <authorList>
            <person name="Lamendella R."/>
        </authorList>
    </citation>
    <scope>NUCLEOTIDE SEQUENCE [LARGE SCALE GENOMIC DNA]</scope>
    <source>
        <strain evidence="1 3">DB-3</strain>
        <strain evidence="2 4">NG-13</strain>
    </source>
</reference>
<dbReference type="Gene3D" id="3.40.630.30">
    <property type="match status" value="1"/>
</dbReference>
<dbReference type="EMBL" id="QGTZ01000004">
    <property type="protein sequence ID" value="PWW42167.1"/>
    <property type="molecule type" value="Genomic_DNA"/>
</dbReference>
<accession>A0A855XYI2</accession>
<sequence length="266" mass="29694">MILTAISDVLPQFRHEQGEYGNRYYAAAPDYCETESSLMIIDHGQRQYTLDLWSDAGSMTYWENRIQPILESLEWDALYATFPVSFPWEKLGLRVDVLAHRHRFIGKLKNIPASDIPDDAATWISAQGQAEGVAQILLESDPSCPGLEAARQAVKDIYRGAYGTLLKGSGLVELEGQQMGACLLSDEFGSVLIAHICTLSNAKRKGWARWLAAYGLQRCITEQYETVKASLDANNIGSYRLMASLNLQQIPEPAQVCRITKERDCS</sequence>
<proteinExistence type="predicted"/>
<dbReference type="AlphaFoldDB" id="A0A855XYI2"/>
<dbReference type="InterPro" id="IPR016181">
    <property type="entry name" value="Acyl_CoA_acyltransferase"/>
</dbReference>
<dbReference type="RefSeq" id="WP_109999210.1">
    <property type="nucleotide sequence ID" value="NZ_QGTZ01000004.1"/>
</dbReference>
<evidence type="ECO:0000313" key="2">
    <source>
        <dbReference type="EMBL" id="RAI94682.1"/>
    </source>
</evidence>
<name>A0A855XYI2_9BACL</name>
<dbReference type="Proteomes" id="UP000247078">
    <property type="component" value="Unassembled WGS sequence"/>
</dbReference>
<comment type="caution">
    <text evidence="1">The sequence shown here is derived from an EMBL/GenBank/DDBJ whole genome shotgun (WGS) entry which is preliminary data.</text>
</comment>